<dbReference type="EMBL" id="CADEAL010000739">
    <property type="protein sequence ID" value="CAB1424557.1"/>
    <property type="molecule type" value="Genomic_DNA"/>
</dbReference>
<evidence type="ECO:0000313" key="1">
    <source>
        <dbReference type="EMBL" id="CAB1424557.1"/>
    </source>
</evidence>
<accession>A0A9N7U5U6</accession>
<proteinExistence type="predicted"/>
<comment type="caution">
    <text evidence="1">The sequence shown here is derived from an EMBL/GenBank/DDBJ whole genome shotgun (WGS) entry which is preliminary data.</text>
</comment>
<dbReference type="Proteomes" id="UP001153269">
    <property type="component" value="Unassembled WGS sequence"/>
</dbReference>
<sequence>MEIHCLTLYGSARFSATPPCGRHQCYHPSASPSRPYAHQRAAPACRPAGCQPRKPSRWPHYLWREETTQSHSLSRTKERFWLQCVMSCS</sequence>
<keyword evidence="2" id="KW-1185">Reference proteome</keyword>
<dbReference type="AlphaFoldDB" id="A0A9N7U5U6"/>
<protein>
    <submittedName>
        <fullName evidence="1">Uncharacterized protein</fullName>
    </submittedName>
</protein>
<organism evidence="1 2">
    <name type="scientific">Pleuronectes platessa</name>
    <name type="common">European plaice</name>
    <dbReference type="NCBI Taxonomy" id="8262"/>
    <lineage>
        <taxon>Eukaryota</taxon>
        <taxon>Metazoa</taxon>
        <taxon>Chordata</taxon>
        <taxon>Craniata</taxon>
        <taxon>Vertebrata</taxon>
        <taxon>Euteleostomi</taxon>
        <taxon>Actinopterygii</taxon>
        <taxon>Neopterygii</taxon>
        <taxon>Teleostei</taxon>
        <taxon>Neoteleostei</taxon>
        <taxon>Acanthomorphata</taxon>
        <taxon>Carangaria</taxon>
        <taxon>Pleuronectiformes</taxon>
        <taxon>Pleuronectoidei</taxon>
        <taxon>Pleuronectidae</taxon>
        <taxon>Pleuronectes</taxon>
    </lineage>
</organism>
<reference evidence="1" key="1">
    <citation type="submission" date="2020-03" db="EMBL/GenBank/DDBJ databases">
        <authorList>
            <person name="Weist P."/>
        </authorList>
    </citation>
    <scope>NUCLEOTIDE SEQUENCE</scope>
</reference>
<evidence type="ECO:0000313" key="2">
    <source>
        <dbReference type="Proteomes" id="UP001153269"/>
    </source>
</evidence>
<gene>
    <name evidence="1" type="ORF">PLEPLA_LOCUS12485</name>
</gene>
<name>A0A9N7U5U6_PLEPL</name>